<evidence type="ECO:0000313" key="1">
    <source>
        <dbReference type="EMBL" id="AVE21893.1"/>
    </source>
</evidence>
<organism evidence="1">
    <name type="scientific">Pseudomonas aeruginosa</name>
    <dbReference type="NCBI Taxonomy" id="287"/>
    <lineage>
        <taxon>Bacteria</taxon>
        <taxon>Pseudomonadati</taxon>
        <taxon>Pseudomonadota</taxon>
        <taxon>Gammaproteobacteria</taxon>
        <taxon>Pseudomonadales</taxon>
        <taxon>Pseudomonadaceae</taxon>
        <taxon>Pseudomonas</taxon>
    </lineage>
</organism>
<sequence length="39" mass="4508">MNFSKLHPCGNSQKVSNWKLRKGVFSAERMTNLKKNLKS</sequence>
<name>A0A2L1KI35_PSEAI</name>
<accession>A0A2L1KI35</accession>
<reference evidence="1" key="1">
    <citation type="submission" date="2017-06" db="EMBL/GenBank/DDBJ databases">
        <title>Complete sequence of pR31014-IMP from clinical Pseudomonas aeruginosa.</title>
        <authorList>
            <person name="Yuan M."/>
            <person name="Feng J.2nd."/>
            <person name="Zhan Z.3rd."/>
            <person name="Jiang X.4th."/>
            <person name="Zhang D.5th."/>
            <person name="Chen X.6th."/>
            <person name="Zhao X."/>
            <person name="Che J."/>
            <person name="Lu J."/>
            <person name="Xu J."/>
            <person name="Li J."/>
            <person name="Zhou D."/>
        </authorList>
    </citation>
    <scope>NUCLEOTIDE SEQUENCE</scope>
    <source>
        <plasmid evidence="1">pR31014-IMP</plasmid>
    </source>
</reference>
<keyword evidence="1" id="KW-0614">Plasmid</keyword>
<proteinExistence type="predicted"/>
<dbReference type="AlphaFoldDB" id="A0A2L1KI35"/>
<protein>
    <submittedName>
        <fullName evidence="1">Uncharacterized protein</fullName>
    </submittedName>
</protein>
<geneLocation type="plasmid" evidence="1">
    <name>pR31014-IMP</name>
</geneLocation>
<dbReference type="EMBL" id="MF344571">
    <property type="protein sequence ID" value="AVE21893.1"/>
    <property type="molecule type" value="Genomic_DNA"/>
</dbReference>